<dbReference type="EMBL" id="SNAA01000001">
    <property type="protein sequence ID" value="TDL84222.1"/>
    <property type="molecule type" value="Genomic_DNA"/>
</dbReference>
<keyword evidence="2" id="KW-1185">Reference proteome</keyword>
<dbReference type="OrthoDB" id="7874397at2"/>
<evidence type="ECO:0000313" key="2">
    <source>
        <dbReference type="Proteomes" id="UP000295701"/>
    </source>
</evidence>
<gene>
    <name evidence="1" type="ORF">E2L08_01785</name>
</gene>
<proteinExistence type="predicted"/>
<reference evidence="1 2" key="1">
    <citation type="submission" date="2019-03" db="EMBL/GenBank/DDBJ databases">
        <title>Primorskyibacter sp. SS33 isolated from sediments.</title>
        <authorList>
            <person name="Xunke S."/>
        </authorList>
    </citation>
    <scope>NUCLEOTIDE SEQUENCE [LARGE SCALE GENOMIC DNA]</scope>
    <source>
        <strain evidence="1 2">SS33</strain>
    </source>
</reference>
<dbReference type="RefSeq" id="WP_133395321.1">
    <property type="nucleotide sequence ID" value="NZ_SNAA01000001.1"/>
</dbReference>
<evidence type="ECO:0000313" key="1">
    <source>
        <dbReference type="EMBL" id="TDL84222.1"/>
    </source>
</evidence>
<accession>A0A4R6ALJ6</accession>
<comment type="caution">
    <text evidence="1">The sequence shown here is derived from an EMBL/GenBank/DDBJ whole genome shotgun (WGS) entry which is preliminary data.</text>
</comment>
<protein>
    <submittedName>
        <fullName evidence="1">Uncharacterized protein</fullName>
    </submittedName>
</protein>
<name>A0A4R6ALJ6_9RHOB</name>
<sequence length="146" mass="15874">MTRIEAMSAMERRAILAMRLWCAGGVHRDEMDADFARLGPEAGRRTARAFRDLVTILAEMGRRPLMTHAPGCACVGSDEAIFAHFVAQSATGERDEALLIASLLMRLDMAPLAVSLAQQVGLALLRGPADLRTEPAAPRPRTARLH</sequence>
<organism evidence="1 2">
    <name type="scientific">Palleronia sediminis</name>
    <dbReference type="NCBI Taxonomy" id="2547833"/>
    <lineage>
        <taxon>Bacteria</taxon>
        <taxon>Pseudomonadati</taxon>
        <taxon>Pseudomonadota</taxon>
        <taxon>Alphaproteobacteria</taxon>
        <taxon>Rhodobacterales</taxon>
        <taxon>Roseobacteraceae</taxon>
        <taxon>Palleronia</taxon>
    </lineage>
</organism>
<dbReference type="AlphaFoldDB" id="A0A4R6ALJ6"/>
<dbReference type="Proteomes" id="UP000295701">
    <property type="component" value="Unassembled WGS sequence"/>
</dbReference>